<dbReference type="PANTHER" id="PTHR31490">
    <property type="entry name" value="GLYCOSYL HYDROLASE"/>
    <property type="match status" value="1"/>
</dbReference>
<dbReference type="InterPro" id="IPR044846">
    <property type="entry name" value="GH10"/>
</dbReference>
<dbReference type="PROSITE" id="PS51760">
    <property type="entry name" value="GH10_2"/>
    <property type="match status" value="1"/>
</dbReference>
<name>A0ABV4THP5_9FLAO</name>
<dbReference type="InterPro" id="IPR001000">
    <property type="entry name" value="GH10_dom"/>
</dbReference>
<dbReference type="Proteomes" id="UP001574170">
    <property type="component" value="Unassembled WGS sequence"/>
</dbReference>
<dbReference type="InterPro" id="IPR031158">
    <property type="entry name" value="GH10_AS"/>
</dbReference>
<dbReference type="InterPro" id="IPR017853">
    <property type="entry name" value="GH"/>
</dbReference>
<gene>
    <name evidence="13" type="ORF">AAGV33_03780</name>
</gene>
<evidence type="ECO:0000256" key="5">
    <source>
        <dbReference type="ARBA" id="ARBA00022801"/>
    </source>
</evidence>
<dbReference type="Gene3D" id="3.20.20.80">
    <property type="entry name" value="Glycosidases"/>
    <property type="match status" value="2"/>
</dbReference>
<accession>A0ABV4THP5</accession>
<keyword evidence="6 10" id="KW-0119">Carbohydrate metabolism</keyword>
<feature type="chain" id="PRO_5045572091" description="Beta-xylanase" evidence="11">
    <location>
        <begin position="19"/>
        <end position="562"/>
    </location>
</feature>
<dbReference type="RefSeq" id="WP_373390619.1">
    <property type="nucleotide sequence ID" value="NZ_JBCFQK010000003.1"/>
</dbReference>
<keyword evidence="14" id="KW-1185">Reference proteome</keyword>
<feature type="signal peptide" evidence="11">
    <location>
        <begin position="1"/>
        <end position="18"/>
    </location>
</feature>
<evidence type="ECO:0000256" key="7">
    <source>
        <dbReference type="ARBA" id="ARBA00023295"/>
    </source>
</evidence>
<dbReference type="SMART" id="SM00633">
    <property type="entry name" value="Glyco_10"/>
    <property type="match status" value="1"/>
</dbReference>
<dbReference type="EC" id="3.2.1.8" evidence="10"/>
<evidence type="ECO:0000313" key="13">
    <source>
        <dbReference type="EMBL" id="MFA9193514.1"/>
    </source>
</evidence>
<dbReference type="PROSITE" id="PS51257">
    <property type="entry name" value="PROKAR_LIPOPROTEIN"/>
    <property type="match status" value="1"/>
</dbReference>
<evidence type="ECO:0000256" key="3">
    <source>
        <dbReference type="ARBA" id="ARBA00022651"/>
    </source>
</evidence>
<evidence type="ECO:0000313" key="14">
    <source>
        <dbReference type="Proteomes" id="UP001574170"/>
    </source>
</evidence>
<proteinExistence type="inferred from homology"/>
<dbReference type="PRINTS" id="PR00134">
    <property type="entry name" value="GLHYDRLASE10"/>
</dbReference>
<evidence type="ECO:0000256" key="4">
    <source>
        <dbReference type="ARBA" id="ARBA00022729"/>
    </source>
</evidence>
<evidence type="ECO:0000259" key="12">
    <source>
        <dbReference type="PROSITE" id="PS51760"/>
    </source>
</evidence>
<evidence type="ECO:0000256" key="2">
    <source>
        <dbReference type="ARBA" id="ARBA00007495"/>
    </source>
</evidence>
<evidence type="ECO:0000256" key="1">
    <source>
        <dbReference type="ARBA" id="ARBA00000681"/>
    </source>
</evidence>
<dbReference type="PROSITE" id="PS00591">
    <property type="entry name" value="GH10_1"/>
    <property type="match status" value="1"/>
</dbReference>
<dbReference type="EMBL" id="JBCFQK010000003">
    <property type="protein sequence ID" value="MFA9193514.1"/>
    <property type="molecule type" value="Genomic_DNA"/>
</dbReference>
<keyword evidence="3" id="KW-0858">Xylan degradation</keyword>
<comment type="caution">
    <text evidence="13">The sequence shown here is derived from an EMBL/GenBank/DDBJ whole genome shotgun (WGS) entry which is preliminary data.</text>
</comment>
<feature type="active site" description="Nucleophile" evidence="9">
    <location>
        <position position="470"/>
    </location>
</feature>
<evidence type="ECO:0000256" key="6">
    <source>
        <dbReference type="ARBA" id="ARBA00023277"/>
    </source>
</evidence>
<reference evidence="13 14" key="1">
    <citation type="submission" date="2024-04" db="EMBL/GenBank/DDBJ databases">
        <title>New Clade of Flavobacterium.</title>
        <authorList>
            <person name="Matos L."/>
            <person name="Proenca D.N."/>
            <person name="Fransisco R.M."/>
            <person name="Chung A.P."/>
            <person name="Maccario L."/>
            <person name="Sorensen S.J."/>
            <person name="Morais P.V."/>
        </authorList>
    </citation>
    <scope>NUCLEOTIDE SEQUENCE [LARGE SCALE GENOMIC DNA]</scope>
    <source>
        <strain evidence="13 14">FBOR7N2.3</strain>
    </source>
</reference>
<evidence type="ECO:0000256" key="10">
    <source>
        <dbReference type="RuleBase" id="RU361174"/>
    </source>
</evidence>
<comment type="catalytic activity">
    <reaction evidence="1 10">
        <text>Endohydrolysis of (1-&gt;4)-beta-D-xylosidic linkages in xylans.</text>
        <dbReference type="EC" id="3.2.1.8"/>
    </reaction>
</comment>
<dbReference type="PANTHER" id="PTHR31490:SF88">
    <property type="entry name" value="BETA-XYLANASE"/>
    <property type="match status" value="1"/>
</dbReference>
<organism evidence="13 14">
    <name type="scientific">Flavobacterium magnesitis</name>
    <dbReference type="NCBI Taxonomy" id="3138077"/>
    <lineage>
        <taxon>Bacteria</taxon>
        <taxon>Pseudomonadati</taxon>
        <taxon>Bacteroidota</taxon>
        <taxon>Flavobacteriia</taxon>
        <taxon>Flavobacteriales</taxon>
        <taxon>Flavobacteriaceae</taxon>
        <taxon>Flavobacterium</taxon>
    </lineage>
</organism>
<evidence type="ECO:0000256" key="8">
    <source>
        <dbReference type="ARBA" id="ARBA00023326"/>
    </source>
</evidence>
<comment type="similarity">
    <text evidence="2 10">Belongs to the glycosyl hydrolase 10 (cellulase F) family.</text>
</comment>
<evidence type="ECO:0000256" key="9">
    <source>
        <dbReference type="PROSITE-ProRule" id="PRU10061"/>
    </source>
</evidence>
<dbReference type="SUPFAM" id="SSF49785">
    <property type="entry name" value="Galactose-binding domain-like"/>
    <property type="match status" value="1"/>
</dbReference>
<keyword evidence="5 10" id="KW-0378">Hydrolase</keyword>
<sequence length="562" mass="61807">MKNIFKFLPISALLFSLASCTESHLLPFEVEKPSNIADQEVIDAYADLKSYVDRTANPNFKLGLGVSLNEYTSKSLMYRLANRNFDEITLGYEMKHGAIVQADGTLKLDKVQELLETAAAANVSVFGHTLCWHANQNATYLNKLIAPVKIPGGTEPIESGYALKFSNSSIVNPWVVQTIYDITPTELNVEYILKFAAKGSKAGTISSDLQATSNYSGNNFGNIVLTTSYKEYELRLTTTAARNRFIFNHGQFDGTVFIDNITLRKAGSNVDIISGGDFETALAGWGGWGPTSTRVRSAVDEGFGGFGGATIEKTPEQKKVIIGEALDNWITGMVTNCAPYVKAWDVVNEPMSDWPNQFELKTGVGKTNMAADEFYWQDYLGKDYAVEAFRLARLHGNPNDILFINDYGLEGGGDKCDGLIQYVNYIESKGQTVDGIGTQMHVTFGETTIERIRTMLTKLAATGKLVKISELDMGIKVGGVIIKTENVTPAQLQQMSDFYKEIVEAYFDIVPAAQRYGITQWAATDSPANSSWRGGEPIGLWNLNYTRKPAYTGFAEGLKSSK</sequence>
<dbReference type="Gene3D" id="2.60.120.260">
    <property type="entry name" value="Galactose-binding domain-like"/>
    <property type="match status" value="1"/>
</dbReference>
<keyword evidence="7 10" id="KW-0326">Glycosidase</keyword>
<dbReference type="Pfam" id="PF00331">
    <property type="entry name" value="Glyco_hydro_10"/>
    <property type="match status" value="2"/>
</dbReference>
<dbReference type="SUPFAM" id="SSF51445">
    <property type="entry name" value="(Trans)glycosidases"/>
    <property type="match status" value="1"/>
</dbReference>
<keyword evidence="8 10" id="KW-0624">Polysaccharide degradation</keyword>
<dbReference type="InterPro" id="IPR008979">
    <property type="entry name" value="Galactose-bd-like_sf"/>
</dbReference>
<protein>
    <recommendedName>
        <fullName evidence="10">Beta-xylanase</fullName>
        <ecNumber evidence="10">3.2.1.8</ecNumber>
    </recommendedName>
</protein>
<feature type="domain" description="GH10" evidence="12">
    <location>
        <begin position="45"/>
        <end position="557"/>
    </location>
</feature>
<evidence type="ECO:0000256" key="11">
    <source>
        <dbReference type="SAM" id="SignalP"/>
    </source>
</evidence>
<keyword evidence="4 11" id="KW-0732">Signal</keyword>